<evidence type="ECO:0000313" key="2">
    <source>
        <dbReference type="Proteomes" id="UP001499974"/>
    </source>
</evidence>
<evidence type="ECO:0000313" key="1">
    <source>
        <dbReference type="EMBL" id="GAA4693502.1"/>
    </source>
</evidence>
<dbReference type="Proteomes" id="UP001499974">
    <property type="component" value="Unassembled WGS sequence"/>
</dbReference>
<protein>
    <submittedName>
        <fullName evidence="1">Type IV toxin-antitoxin system AbiEi family antitoxin domain-containing protein</fullName>
    </submittedName>
</protein>
<sequence length="327" mass="36701">MAGNPFSMMLPPAEWAPDDPRRTPVTVRRRYIDDGFTDRSLAVMVRSGVLAKPRRGAYVSGPAWSELDAGGRHSVRARAVLAQARTELVLSHVTGLLEYDAPIWGLSLDDVHVTRTDGRIGRPEAGVRQHRGAVELGDVVRRNGVPVMSPTRVALEITAMTDVEHGLVVVDDLLHRGLTTPVQLAERQQGMTCWPRTLSSDIVLRLADPRIETVGEARSYFLCFSQHLPMPEPQYEIRDANGRVIHRVDFAWPEHGVFMEFDGKVKYEKLLKQGERASDVVIKEKRREELICRLKGWRCLRIVWSDLERPVATAAMIRDALFSSAVA</sequence>
<gene>
    <name evidence="1" type="ORF">GCM10023349_05920</name>
</gene>
<name>A0ABP8WQR6_9ACTN</name>
<reference evidence="2" key="1">
    <citation type="journal article" date="2019" name="Int. J. Syst. Evol. Microbiol.">
        <title>The Global Catalogue of Microorganisms (GCM) 10K type strain sequencing project: providing services to taxonomists for standard genome sequencing and annotation.</title>
        <authorList>
            <consortium name="The Broad Institute Genomics Platform"/>
            <consortium name="The Broad Institute Genome Sequencing Center for Infectious Disease"/>
            <person name="Wu L."/>
            <person name="Ma J."/>
        </authorList>
    </citation>
    <scope>NUCLEOTIDE SEQUENCE [LARGE SCALE GENOMIC DNA]</scope>
    <source>
        <strain evidence="2">JCM 18531</strain>
    </source>
</reference>
<organism evidence="1 2">
    <name type="scientific">Nocardioides conyzicola</name>
    <dbReference type="NCBI Taxonomy" id="1651781"/>
    <lineage>
        <taxon>Bacteria</taxon>
        <taxon>Bacillati</taxon>
        <taxon>Actinomycetota</taxon>
        <taxon>Actinomycetes</taxon>
        <taxon>Propionibacteriales</taxon>
        <taxon>Nocardioidaceae</taxon>
        <taxon>Nocardioides</taxon>
    </lineage>
</organism>
<comment type="caution">
    <text evidence="1">The sequence shown here is derived from an EMBL/GenBank/DDBJ whole genome shotgun (WGS) entry which is preliminary data.</text>
</comment>
<proteinExistence type="predicted"/>
<dbReference type="EMBL" id="BAABKM010000001">
    <property type="protein sequence ID" value="GAA4693502.1"/>
    <property type="molecule type" value="Genomic_DNA"/>
</dbReference>
<accession>A0ABP8WQR6</accession>
<keyword evidence="2" id="KW-1185">Reference proteome</keyword>